<evidence type="ECO:0000256" key="1">
    <source>
        <dbReference type="SAM" id="MobiDB-lite"/>
    </source>
</evidence>
<feature type="compositionally biased region" description="Acidic residues" evidence="1">
    <location>
        <begin position="400"/>
        <end position="411"/>
    </location>
</feature>
<name>A0A5B6YTY0_DAVIN</name>
<organism evidence="2">
    <name type="scientific">Davidia involucrata</name>
    <name type="common">Dove tree</name>
    <dbReference type="NCBI Taxonomy" id="16924"/>
    <lineage>
        <taxon>Eukaryota</taxon>
        <taxon>Viridiplantae</taxon>
        <taxon>Streptophyta</taxon>
        <taxon>Embryophyta</taxon>
        <taxon>Tracheophyta</taxon>
        <taxon>Spermatophyta</taxon>
        <taxon>Magnoliopsida</taxon>
        <taxon>eudicotyledons</taxon>
        <taxon>Gunneridae</taxon>
        <taxon>Pentapetalae</taxon>
        <taxon>asterids</taxon>
        <taxon>Cornales</taxon>
        <taxon>Nyssaceae</taxon>
        <taxon>Davidia</taxon>
    </lineage>
</organism>
<sequence length="423" mass="45569">MNQANEGNNPDAPPNIPVKRKRGRPRKDQSLNRAESARVPPGFEGLNGNQPRHVDPIDDANDGVVGQAVTGVVEAAFDAGYLLTVRIGNSNTCLRGVVFKPGHYVPISTENDVAPHVQMIRRNEIHLPTEHQTRVRGHHPRSRERNEQHVNLRGNGTAFLLNGSPSANQLHRLAPRTANLMALKGKHVPSVVAPAVPPVGARGTVVPVILQPVNLSNGLPPANQVPPVASPAAHLVPSKGKQMQMVASQGPSMQSQTNFQVTPKSLQNENGPFHQGTLEVLGEEAKSIKLAGVLTPDEINERVQVSSQSSETYIENSKTASKSSMEDSGLYPGGIGNMNEPLLIKPLQAIRSDVHNQCAPVPKPLENNRTGRMSELLQALQENMTENQVSQVEHVAADELSPETDVGDEETVQSKKCSRASSV</sequence>
<feature type="region of interest" description="Disordered" evidence="1">
    <location>
        <begin position="399"/>
        <end position="423"/>
    </location>
</feature>
<dbReference type="PANTHER" id="PTHR34682">
    <property type="entry name" value="AT HOOK MOTIF-CONTAINING PROTEIN"/>
    <property type="match status" value="1"/>
</dbReference>
<feature type="region of interest" description="Disordered" evidence="1">
    <location>
        <begin position="1"/>
        <end position="53"/>
    </location>
</feature>
<dbReference type="InterPro" id="IPR045881">
    <property type="entry name" value="MNM1-like"/>
</dbReference>
<reference evidence="2" key="1">
    <citation type="submission" date="2019-08" db="EMBL/GenBank/DDBJ databases">
        <title>Reference gene set and small RNA set construction with multiple tissues from Davidia involucrata Baill.</title>
        <authorList>
            <person name="Yang H."/>
            <person name="Zhou C."/>
            <person name="Li G."/>
            <person name="Wang J."/>
            <person name="Gao P."/>
            <person name="Wang M."/>
            <person name="Wang R."/>
            <person name="Zhao Y."/>
        </authorList>
    </citation>
    <scope>NUCLEOTIDE SEQUENCE</scope>
    <source>
        <tissue evidence="2">Mixed with DoveR01_LX</tissue>
    </source>
</reference>
<protein>
    <recommendedName>
        <fullName evidence="3">AT hook motif-containing protein</fullName>
    </recommendedName>
</protein>
<evidence type="ECO:0000313" key="2">
    <source>
        <dbReference type="EMBL" id="MPA34593.1"/>
    </source>
</evidence>
<evidence type="ECO:0008006" key="3">
    <source>
        <dbReference type="Google" id="ProtNLM"/>
    </source>
</evidence>
<feature type="region of interest" description="Disordered" evidence="1">
    <location>
        <begin position="303"/>
        <end position="327"/>
    </location>
</feature>
<dbReference type="PANTHER" id="PTHR34682:SF1">
    <property type="entry name" value="PROTEIN METABOLIC NETWORK MODULATOR 1"/>
    <property type="match status" value="1"/>
</dbReference>
<feature type="compositionally biased region" description="Polar residues" evidence="1">
    <location>
        <begin position="303"/>
        <end position="323"/>
    </location>
</feature>
<accession>A0A5B6YTY0</accession>
<dbReference type="AlphaFoldDB" id="A0A5B6YTY0"/>
<gene>
    <name evidence="2" type="ORF">Din_004034</name>
</gene>
<proteinExistence type="predicted"/>
<dbReference type="EMBL" id="GHES01004034">
    <property type="protein sequence ID" value="MPA34593.1"/>
    <property type="molecule type" value="Transcribed_RNA"/>
</dbReference>